<accession>A0A1H8YER2</accession>
<sequence length="93" mass="10502">MSEDPEEVLRLRVVRAEVEDVKEKLRAARAQQEELEKKVTDLLAKQRKARDNRREAILAADAAGIPRLRISKEVGMPRGNMYKLLAGDSSDDS</sequence>
<organism evidence="2 3">
    <name type="scientific">Amycolatopsis saalfeldensis</name>
    <dbReference type="NCBI Taxonomy" id="394193"/>
    <lineage>
        <taxon>Bacteria</taxon>
        <taxon>Bacillati</taxon>
        <taxon>Actinomycetota</taxon>
        <taxon>Actinomycetes</taxon>
        <taxon>Pseudonocardiales</taxon>
        <taxon>Pseudonocardiaceae</taxon>
        <taxon>Amycolatopsis</taxon>
    </lineage>
</organism>
<proteinExistence type="predicted"/>
<name>A0A1H8YER2_9PSEU</name>
<reference evidence="2 3" key="1">
    <citation type="submission" date="2016-10" db="EMBL/GenBank/DDBJ databases">
        <authorList>
            <person name="de Groot N.N."/>
        </authorList>
    </citation>
    <scope>NUCLEOTIDE SEQUENCE [LARGE SCALE GENOMIC DNA]</scope>
    <source>
        <strain evidence="2 3">DSM 44993</strain>
    </source>
</reference>
<feature type="coiled-coil region" evidence="1">
    <location>
        <begin position="11"/>
        <end position="52"/>
    </location>
</feature>
<keyword evidence="1" id="KW-0175">Coiled coil</keyword>
<evidence type="ECO:0000256" key="1">
    <source>
        <dbReference type="SAM" id="Coils"/>
    </source>
</evidence>
<dbReference type="EMBL" id="FOEF01000014">
    <property type="protein sequence ID" value="SEP50572.1"/>
    <property type="molecule type" value="Genomic_DNA"/>
</dbReference>
<gene>
    <name evidence="2" type="ORF">SAMN04489732_114203</name>
</gene>
<protein>
    <recommendedName>
        <fullName evidence="4">Homeodomain-like domain-containing protein</fullName>
    </recommendedName>
</protein>
<dbReference type="AlphaFoldDB" id="A0A1H8YER2"/>
<evidence type="ECO:0000313" key="2">
    <source>
        <dbReference type="EMBL" id="SEP50572.1"/>
    </source>
</evidence>
<dbReference type="OrthoDB" id="3638744at2"/>
<dbReference type="RefSeq" id="WP_091622448.1">
    <property type="nucleotide sequence ID" value="NZ_FOEF01000014.1"/>
</dbReference>
<keyword evidence="3" id="KW-1185">Reference proteome</keyword>
<evidence type="ECO:0008006" key="4">
    <source>
        <dbReference type="Google" id="ProtNLM"/>
    </source>
</evidence>
<evidence type="ECO:0000313" key="3">
    <source>
        <dbReference type="Proteomes" id="UP000198582"/>
    </source>
</evidence>
<dbReference type="Proteomes" id="UP000198582">
    <property type="component" value="Unassembled WGS sequence"/>
</dbReference>
<dbReference type="STRING" id="394193.SAMN04489732_114203"/>